<accession>A0A6A4HE59</accession>
<gene>
    <name evidence="2" type="ORF">BT96DRAFT_996465</name>
</gene>
<feature type="region of interest" description="Disordered" evidence="1">
    <location>
        <begin position="221"/>
        <end position="396"/>
    </location>
</feature>
<evidence type="ECO:0000313" key="2">
    <source>
        <dbReference type="EMBL" id="KAE9396692.1"/>
    </source>
</evidence>
<feature type="compositionally biased region" description="Low complexity" evidence="1">
    <location>
        <begin position="331"/>
        <end position="340"/>
    </location>
</feature>
<feature type="compositionally biased region" description="Acidic residues" evidence="1">
    <location>
        <begin position="380"/>
        <end position="396"/>
    </location>
</feature>
<dbReference type="AlphaFoldDB" id="A0A6A4HE59"/>
<feature type="compositionally biased region" description="Basic residues" evidence="1">
    <location>
        <begin position="354"/>
        <end position="366"/>
    </location>
</feature>
<proteinExistence type="predicted"/>
<sequence>MKPQKKASDYNILVYFKDQELNSARAKGTRIPLKEHHDQVKRDDDLQDIFNDVDAMKALCQKYNEEKTKEKIVTVQVSKQAQAKSIVEKMNLLQQVADFMYKLSDANSFGMTNFHIGIQDVLNLYKSFVVTAEKMGTRKLYQSEMAMVLFSDVVFDFLKEITGIVNLSMSYVSFAKNIVVPYKVNIRGWSDNVLRAYPQQLAADQTKRLYNAWNSGEVEKNGELEPRVRKKHSGAGSKCAWGGDNGSDNSREDEDAQPTKGSKCKRAVGDDDKEGSDGGDDVQPQKKSGGGGKRARGRGRGGCAKKSASREDGAKKSAGSGRKKLVCATQKKSAAGVGRKAAGGGKKSSEPVGKGKKPIGKKRKMSQHFVISDSDSGSGEGDDNEDKEDDDAEFTD</sequence>
<keyword evidence="3" id="KW-1185">Reference proteome</keyword>
<dbReference type="OrthoDB" id="3253416at2759"/>
<feature type="compositionally biased region" description="Acidic residues" evidence="1">
    <location>
        <begin position="271"/>
        <end position="280"/>
    </location>
</feature>
<dbReference type="EMBL" id="ML769509">
    <property type="protein sequence ID" value="KAE9396692.1"/>
    <property type="molecule type" value="Genomic_DNA"/>
</dbReference>
<reference evidence="2" key="1">
    <citation type="journal article" date="2019" name="Environ. Microbiol.">
        <title>Fungal ecological strategies reflected in gene transcription - a case study of two litter decomposers.</title>
        <authorList>
            <person name="Barbi F."/>
            <person name="Kohler A."/>
            <person name="Barry K."/>
            <person name="Baskaran P."/>
            <person name="Daum C."/>
            <person name="Fauchery L."/>
            <person name="Ihrmark K."/>
            <person name="Kuo A."/>
            <person name="LaButti K."/>
            <person name="Lipzen A."/>
            <person name="Morin E."/>
            <person name="Grigoriev I.V."/>
            <person name="Henrissat B."/>
            <person name="Lindahl B."/>
            <person name="Martin F."/>
        </authorList>
    </citation>
    <scope>NUCLEOTIDE SEQUENCE</scope>
    <source>
        <strain evidence="2">JB14</strain>
    </source>
</reference>
<dbReference type="Proteomes" id="UP000799118">
    <property type="component" value="Unassembled WGS sequence"/>
</dbReference>
<organism evidence="2 3">
    <name type="scientific">Gymnopus androsaceus JB14</name>
    <dbReference type="NCBI Taxonomy" id="1447944"/>
    <lineage>
        <taxon>Eukaryota</taxon>
        <taxon>Fungi</taxon>
        <taxon>Dikarya</taxon>
        <taxon>Basidiomycota</taxon>
        <taxon>Agaricomycotina</taxon>
        <taxon>Agaricomycetes</taxon>
        <taxon>Agaricomycetidae</taxon>
        <taxon>Agaricales</taxon>
        <taxon>Marasmiineae</taxon>
        <taxon>Omphalotaceae</taxon>
        <taxon>Gymnopus</taxon>
    </lineage>
</organism>
<protein>
    <submittedName>
        <fullName evidence="2">Uncharacterized protein</fullName>
    </submittedName>
</protein>
<evidence type="ECO:0000256" key="1">
    <source>
        <dbReference type="SAM" id="MobiDB-lite"/>
    </source>
</evidence>
<name>A0A6A4HE59_9AGAR</name>
<evidence type="ECO:0000313" key="3">
    <source>
        <dbReference type="Proteomes" id="UP000799118"/>
    </source>
</evidence>